<proteinExistence type="predicted"/>
<dbReference type="KEGG" id="pbs:Plabr_2921"/>
<dbReference type="InterPro" id="IPR029068">
    <property type="entry name" value="Glyas_Bleomycin-R_OHBP_Dase"/>
</dbReference>
<dbReference type="InterPro" id="IPR004360">
    <property type="entry name" value="Glyas_Fos-R_dOase_dom"/>
</dbReference>
<dbReference type="SUPFAM" id="SSF54593">
    <property type="entry name" value="Glyoxalase/Bleomycin resistance protein/Dihydroxybiphenyl dioxygenase"/>
    <property type="match status" value="1"/>
</dbReference>
<dbReference type="STRING" id="756272.Plabr_2921"/>
<protein>
    <submittedName>
        <fullName evidence="2">Glyoxalase/bleomycin resistance protein/dioxygenase</fullName>
    </submittedName>
</protein>
<dbReference type="EMBL" id="CP002546">
    <property type="protein sequence ID" value="ADY60520.1"/>
    <property type="molecule type" value="Genomic_DNA"/>
</dbReference>
<evidence type="ECO:0000313" key="2">
    <source>
        <dbReference type="EMBL" id="ADY60520.1"/>
    </source>
</evidence>
<accession>F0SGC1</accession>
<dbReference type="Pfam" id="PF00903">
    <property type="entry name" value="Glyoxalase"/>
    <property type="match status" value="1"/>
</dbReference>
<sequence>MSDKTLDSVHHIAITVQDVAKAVEWYTEQFRCDVAYQDDTWAMVQFDNLALAFVLPEQHPPHIGYAMPNAEQYGELKPHRDGTRSVYTSDPFGNVVEMMDDQSI</sequence>
<dbReference type="eggNOG" id="COG0346">
    <property type="taxonomic scope" value="Bacteria"/>
</dbReference>
<dbReference type="OrthoDB" id="9795618at2"/>
<feature type="domain" description="Glyoxalase/fosfomycin resistance/dioxygenase" evidence="1">
    <location>
        <begin position="9"/>
        <end position="47"/>
    </location>
</feature>
<reference evidence="3" key="1">
    <citation type="submission" date="2011-02" db="EMBL/GenBank/DDBJ databases">
        <title>The complete genome of Planctomyces brasiliensis DSM 5305.</title>
        <authorList>
            <person name="Lucas S."/>
            <person name="Copeland A."/>
            <person name="Lapidus A."/>
            <person name="Bruce D."/>
            <person name="Goodwin L."/>
            <person name="Pitluck S."/>
            <person name="Kyrpides N."/>
            <person name="Mavromatis K."/>
            <person name="Pagani I."/>
            <person name="Ivanova N."/>
            <person name="Ovchinnikova G."/>
            <person name="Lu M."/>
            <person name="Detter J.C."/>
            <person name="Han C."/>
            <person name="Land M."/>
            <person name="Hauser L."/>
            <person name="Markowitz V."/>
            <person name="Cheng J.-F."/>
            <person name="Hugenholtz P."/>
            <person name="Woyke T."/>
            <person name="Wu D."/>
            <person name="Tindall B."/>
            <person name="Pomrenke H.G."/>
            <person name="Brambilla E."/>
            <person name="Klenk H.-P."/>
            <person name="Eisen J.A."/>
        </authorList>
    </citation>
    <scope>NUCLEOTIDE SEQUENCE [LARGE SCALE GENOMIC DNA]</scope>
    <source>
        <strain evidence="3">ATCC 49424 / DSM 5305 / JCM 21570 / IAM 15109 / NBRC 103401 / IFAM 1448</strain>
    </source>
</reference>
<organism evidence="2 3">
    <name type="scientific">Rubinisphaera brasiliensis (strain ATCC 49424 / DSM 5305 / JCM 21570 / IAM 15109 / NBRC 103401 / IFAM 1448)</name>
    <name type="common">Planctomyces brasiliensis</name>
    <dbReference type="NCBI Taxonomy" id="756272"/>
    <lineage>
        <taxon>Bacteria</taxon>
        <taxon>Pseudomonadati</taxon>
        <taxon>Planctomycetota</taxon>
        <taxon>Planctomycetia</taxon>
        <taxon>Planctomycetales</taxon>
        <taxon>Planctomycetaceae</taxon>
        <taxon>Rubinisphaera</taxon>
    </lineage>
</organism>
<dbReference type="CDD" id="cd06587">
    <property type="entry name" value="VOC"/>
    <property type="match status" value="1"/>
</dbReference>
<dbReference type="AlphaFoldDB" id="F0SGC1"/>
<dbReference type="HOGENOM" id="CLU_2141453_0_0_0"/>
<gene>
    <name evidence="2" type="ordered locus">Plabr_2921</name>
</gene>
<dbReference type="Gene3D" id="3.10.180.10">
    <property type="entry name" value="2,3-Dihydroxybiphenyl 1,2-Dioxygenase, domain 1"/>
    <property type="match status" value="1"/>
</dbReference>
<dbReference type="RefSeq" id="WP_013629242.1">
    <property type="nucleotide sequence ID" value="NC_015174.1"/>
</dbReference>
<evidence type="ECO:0000313" key="3">
    <source>
        <dbReference type="Proteomes" id="UP000006860"/>
    </source>
</evidence>
<evidence type="ECO:0000259" key="1">
    <source>
        <dbReference type="Pfam" id="PF00903"/>
    </source>
</evidence>
<keyword evidence="3" id="KW-1185">Reference proteome</keyword>
<name>F0SGC1_RUBBR</name>
<dbReference type="Proteomes" id="UP000006860">
    <property type="component" value="Chromosome"/>
</dbReference>